<feature type="domain" description="SpaA-like prealbumin fold" evidence="6">
    <location>
        <begin position="367"/>
        <end position="465"/>
    </location>
</feature>
<evidence type="ECO:0000256" key="1">
    <source>
        <dbReference type="ARBA" id="ARBA00007257"/>
    </source>
</evidence>
<dbReference type="EMBL" id="JABACI010000003">
    <property type="protein sequence ID" value="NLP84381.1"/>
    <property type="molecule type" value="Genomic_DNA"/>
</dbReference>
<evidence type="ECO:0000256" key="3">
    <source>
        <dbReference type="ARBA" id="ARBA00022729"/>
    </source>
</evidence>
<reference evidence="7 8" key="1">
    <citation type="submission" date="2020-04" db="EMBL/GenBank/DDBJ databases">
        <title>CFH 90308 Microbacterium sp.</title>
        <authorList>
            <person name="Nie G."/>
            <person name="Ming H."/>
            <person name="Xia T."/>
        </authorList>
    </citation>
    <scope>NUCLEOTIDE SEQUENCE [LARGE SCALE GENOMIC DNA]</scope>
    <source>
        <strain evidence="7 8">CFH 90308</strain>
    </source>
</reference>
<evidence type="ECO:0000259" key="6">
    <source>
        <dbReference type="Pfam" id="PF17802"/>
    </source>
</evidence>
<evidence type="ECO:0000256" key="5">
    <source>
        <dbReference type="SAM" id="Phobius"/>
    </source>
</evidence>
<organism evidence="7 8">
    <name type="scientific">Microbacterium salsuginis</name>
    <dbReference type="NCBI Taxonomy" id="2722803"/>
    <lineage>
        <taxon>Bacteria</taxon>
        <taxon>Bacillati</taxon>
        <taxon>Actinomycetota</taxon>
        <taxon>Actinomycetes</taxon>
        <taxon>Micrococcales</taxon>
        <taxon>Microbacteriaceae</taxon>
        <taxon>Microbacterium</taxon>
    </lineage>
</organism>
<keyword evidence="5" id="KW-0472">Membrane</keyword>
<comment type="similarity">
    <text evidence="1">Belongs to the serine-aspartate repeat-containing protein (SDr) family.</text>
</comment>
<comment type="caution">
    <text evidence="7">The sequence shown here is derived from an EMBL/GenBank/DDBJ whole genome shotgun (WGS) entry which is preliminary data.</text>
</comment>
<keyword evidence="5" id="KW-1133">Transmembrane helix</keyword>
<keyword evidence="5" id="KW-0812">Transmembrane</keyword>
<keyword evidence="3" id="KW-0732">Signal</keyword>
<feature type="domain" description="SpaA-like prealbumin fold" evidence="6">
    <location>
        <begin position="276"/>
        <end position="363"/>
    </location>
</feature>
<evidence type="ECO:0000256" key="2">
    <source>
        <dbReference type="ARBA" id="ARBA00022525"/>
    </source>
</evidence>
<dbReference type="PANTHER" id="PTHR36108:SF13">
    <property type="entry name" value="COLOSSIN-B-RELATED"/>
    <property type="match status" value="1"/>
</dbReference>
<dbReference type="InterPro" id="IPR013783">
    <property type="entry name" value="Ig-like_fold"/>
</dbReference>
<feature type="compositionally biased region" description="Pro residues" evidence="4">
    <location>
        <begin position="481"/>
        <end position="504"/>
    </location>
</feature>
<dbReference type="Proteomes" id="UP001429745">
    <property type="component" value="Unassembled WGS sequence"/>
</dbReference>
<evidence type="ECO:0000256" key="4">
    <source>
        <dbReference type="SAM" id="MobiDB-lite"/>
    </source>
</evidence>
<proteinExistence type="inferred from homology"/>
<dbReference type="Gene3D" id="2.60.40.10">
    <property type="entry name" value="Immunoglobulins"/>
    <property type="match status" value="2"/>
</dbReference>
<keyword evidence="2" id="KW-0964">Secreted</keyword>
<feature type="region of interest" description="Disordered" evidence="4">
    <location>
        <begin position="473"/>
        <end position="510"/>
    </location>
</feature>
<protein>
    <recommendedName>
        <fullName evidence="6">SpaA-like prealbumin fold domain-containing protein</fullName>
    </recommendedName>
</protein>
<feature type="transmembrane region" description="Helical" evidence="5">
    <location>
        <begin position="518"/>
        <end position="536"/>
    </location>
</feature>
<feature type="region of interest" description="Disordered" evidence="4">
    <location>
        <begin position="41"/>
        <end position="131"/>
    </location>
</feature>
<accession>A0ABX1KG73</accession>
<dbReference type="Pfam" id="PF17802">
    <property type="entry name" value="SpaA"/>
    <property type="match status" value="2"/>
</dbReference>
<dbReference type="SUPFAM" id="SSF49478">
    <property type="entry name" value="Cna protein B-type domain"/>
    <property type="match status" value="1"/>
</dbReference>
<sequence>MRRSLRGSRATERGIALRNRWGVGGFAALLAGALVFSGVAPASADEGTPPDTPGTEQAQIAQQEPAPDAAAEAPAPPPAEAPAVEEPVEAPAEAPIEPAVEEQPVTEGPVETEPAVEEPVTSDPAATTEDAVPVADAPVEPEAAPAVQALEVQAEAPAPLVGVVGVLEPATNEANNETYWEDRYAEFDAVCFKFGNEDSIYGSVTDDGLTVTLNPFDEMWDGEGFVALIIKGGNLNNVVVNPESGVAYASPPNPSGNQATVSHWIVCIGEIPDKPGSLTIVKRSAAGAPLAGATFTISPNPLTGEGSLEVTTGDDGTFSFDGTVLHGVYTVTETDAPSGYLLPASASQQVAVGSEQDVTVTFVDPLGSVTWLKHDGEGALLGGATFQIAATGGDAAGAPWELDAGPITVLDNTGQPGYTGRDTDADAGEFLVTDLPTGTYSVVETVAPAGYDLAAGAQMFTISDATPNPALGMPFVNVKKSPPPPPPAPPVPPAPPAPPAPDGPPALAVTGGGESAPLLLGLGFLAMLTGALTLLVTQRRRGEEAPTE</sequence>
<gene>
    <name evidence="7" type="ORF">HF576_11000</name>
</gene>
<keyword evidence="8" id="KW-1185">Reference proteome</keyword>
<evidence type="ECO:0000313" key="8">
    <source>
        <dbReference type="Proteomes" id="UP001429745"/>
    </source>
</evidence>
<feature type="compositionally biased region" description="Low complexity" evidence="4">
    <location>
        <begin position="81"/>
        <end position="121"/>
    </location>
</feature>
<name>A0ABX1KG73_9MICO</name>
<evidence type="ECO:0000313" key="7">
    <source>
        <dbReference type="EMBL" id="NLP84381.1"/>
    </source>
</evidence>
<dbReference type="PANTHER" id="PTHR36108">
    <property type="entry name" value="COLOSSIN-B-RELATED"/>
    <property type="match status" value="1"/>
</dbReference>
<dbReference type="InterPro" id="IPR041033">
    <property type="entry name" value="SpaA_PFL_dom_1"/>
</dbReference>
<feature type="compositionally biased region" description="Low complexity" evidence="4">
    <location>
        <begin position="56"/>
        <end position="73"/>
    </location>
</feature>
<dbReference type="RefSeq" id="WP_168912878.1">
    <property type="nucleotide sequence ID" value="NZ_JABACI010000003.1"/>
</dbReference>